<gene>
    <name evidence="5" type="ORF">GCM10023205_31330</name>
</gene>
<proteinExistence type="predicted"/>
<keyword evidence="1" id="KW-0805">Transcription regulation</keyword>
<keyword evidence="6" id="KW-1185">Reference proteome</keyword>
<keyword evidence="3" id="KW-0804">Transcription</keyword>
<dbReference type="PANTHER" id="PTHR11019">
    <property type="entry name" value="HTH-TYPE TRANSCRIPTIONAL REGULATOR NIMR"/>
    <property type="match status" value="1"/>
</dbReference>
<dbReference type="InterPro" id="IPR018060">
    <property type="entry name" value="HTH_AraC"/>
</dbReference>
<dbReference type="CDD" id="cd06124">
    <property type="entry name" value="cupin_NimR-like_N"/>
    <property type="match status" value="1"/>
</dbReference>
<evidence type="ECO:0000256" key="3">
    <source>
        <dbReference type="ARBA" id="ARBA00023163"/>
    </source>
</evidence>
<dbReference type="PROSITE" id="PS00041">
    <property type="entry name" value="HTH_ARAC_FAMILY_1"/>
    <property type="match status" value="1"/>
</dbReference>
<dbReference type="InterPro" id="IPR014710">
    <property type="entry name" value="RmlC-like_jellyroll"/>
</dbReference>
<dbReference type="SUPFAM" id="SSF46689">
    <property type="entry name" value="Homeodomain-like"/>
    <property type="match status" value="1"/>
</dbReference>
<dbReference type="PROSITE" id="PS01124">
    <property type="entry name" value="HTH_ARAC_FAMILY_2"/>
    <property type="match status" value="1"/>
</dbReference>
<protein>
    <submittedName>
        <fullName evidence="5">Helix-turn-helix transcriptional regulator</fullName>
    </submittedName>
</protein>
<dbReference type="InterPro" id="IPR009057">
    <property type="entry name" value="Homeodomain-like_sf"/>
</dbReference>
<evidence type="ECO:0000256" key="2">
    <source>
        <dbReference type="ARBA" id="ARBA00023125"/>
    </source>
</evidence>
<evidence type="ECO:0000259" key="4">
    <source>
        <dbReference type="PROSITE" id="PS01124"/>
    </source>
</evidence>
<dbReference type="InterPro" id="IPR011051">
    <property type="entry name" value="RmlC_Cupin_sf"/>
</dbReference>
<dbReference type="InterPro" id="IPR018062">
    <property type="entry name" value="HTH_AraC-typ_CS"/>
</dbReference>
<dbReference type="Gene3D" id="1.10.10.60">
    <property type="entry name" value="Homeodomain-like"/>
    <property type="match status" value="1"/>
</dbReference>
<evidence type="ECO:0000313" key="5">
    <source>
        <dbReference type="EMBL" id="GAA4964888.1"/>
    </source>
</evidence>
<dbReference type="Pfam" id="PF12833">
    <property type="entry name" value="HTH_18"/>
    <property type="match status" value="1"/>
</dbReference>
<organism evidence="5 6">
    <name type="scientific">Yinghuangia aomiensis</name>
    <dbReference type="NCBI Taxonomy" id="676205"/>
    <lineage>
        <taxon>Bacteria</taxon>
        <taxon>Bacillati</taxon>
        <taxon>Actinomycetota</taxon>
        <taxon>Actinomycetes</taxon>
        <taxon>Kitasatosporales</taxon>
        <taxon>Streptomycetaceae</taxon>
        <taxon>Yinghuangia</taxon>
    </lineage>
</organism>
<dbReference type="RefSeq" id="WP_345676081.1">
    <property type="nucleotide sequence ID" value="NZ_BAABHS010000010.1"/>
</dbReference>
<dbReference type="SMART" id="SM00342">
    <property type="entry name" value="HTH_ARAC"/>
    <property type="match status" value="1"/>
</dbReference>
<dbReference type="Gene3D" id="2.60.120.10">
    <property type="entry name" value="Jelly Rolls"/>
    <property type="match status" value="1"/>
</dbReference>
<reference evidence="6" key="1">
    <citation type="journal article" date="2019" name="Int. J. Syst. Evol. Microbiol.">
        <title>The Global Catalogue of Microorganisms (GCM) 10K type strain sequencing project: providing services to taxonomists for standard genome sequencing and annotation.</title>
        <authorList>
            <consortium name="The Broad Institute Genomics Platform"/>
            <consortium name="The Broad Institute Genome Sequencing Center for Infectious Disease"/>
            <person name="Wu L."/>
            <person name="Ma J."/>
        </authorList>
    </citation>
    <scope>NUCLEOTIDE SEQUENCE [LARGE SCALE GENOMIC DNA]</scope>
    <source>
        <strain evidence="6">JCM 17986</strain>
    </source>
</reference>
<dbReference type="PRINTS" id="PR00032">
    <property type="entry name" value="HTHARAC"/>
</dbReference>
<keyword evidence="2" id="KW-0238">DNA-binding</keyword>
<dbReference type="PANTHER" id="PTHR11019:SF199">
    <property type="entry name" value="HTH-TYPE TRANSCRIPTIONAL REGULATOR NIMR"/>
    <property type="match status" value="1"/>
</dbReference>
<evidence type="ECO:0000313" key="6">
    <source>
        <dbReference type="Proteomes" id="UP001500466"/>
    </source>
</evidence>
<sequence>MSITRLPLPGPTRETLAHRQRIDWHDHEVNQLISPGIGVLVVSTPTGTWVVPPHRAVWVPAGVAHAHEAHGPSEMRTLCFAADVNPLRLDRPTVLAVSPLLREIVAVLTGAAHSPDGTSPDLPPEIPQEQRRNLERVALDQLQRVEALPLGLPAPRDARLRDVAALLTADPGDGRTLTELGAAVGASERTLSRLFRAETGMSFPQWRAQLRLHHSLRLLAGGASVTSVAAACGYATPSAFIESFRRAFGTTPGAYRGGGAHT</sequence>
<accession>A0ABP9H9H8</accession>
<dbReference type="EMBL" id="BAABHS010000010">
    <property type="protein sequence ID" value="GAA4964888.1"/>
    <property type="molecule type" value="Genomic_DNA"/>
</dbReference>
<name>A0ABP9H9H8_9ACTN</name>
<dbReference type="Proteomes" id="UP001500466">
    <property type="component" value="Unassembled WGS sequence"/>
</dbReference>
<evidence type="ECO:0000256" key="1">
    <source>
        <dbReference type="ARBA" id="ARBA00023015"/>
    </source>
</evidence>
<dbReference type="InterPro" id="IPR020449">
    <property type="entry name" value="Tscrpt_reg_AraC-type_HTH"/>
</dbReference>
<comment type="caution">
    <text evidence="5">The sequence shown here is derived from an EMBL/GenBank/DDBJ whole genome shotgun (WGS) entry which is preliminary data.</text>
</comment>
<dbReference type="SUPFAM" id="SSF51182">
    <property type="entry name" value="RmlC-like cupins"/>
    <property type="match status" value="1"/>
</dbReference>
<feature type="domain" description="HTH araC/xylS-type" evidence="4">
    <location>
        <begin position="161"/>
        <end position="258"/>
    </location>
</feature>